<feature type="region of interest" description="Disordered" evidence="1">
    <location>
        <begin position="343"/>
        <end position="364"/>
    </location>
</feature>
<dbReference type="Proteomes" id="UP000281553">
    <property type="component" value="Unassembled WGS sequence"/>
</dbReference>
<organism evidence="2 3">
    <name type="scientific">Dibothriocephalus latus</name>
    <name type="common">Fish tapeworm</name>
    <name type="synonym">Diphyllobothrium latum</name>
    <dbReference type="NCBI Taxonomy" id="60516"/>
    <lineage>
        <taxon>Eukaryota</taxon>
        <taxon>Metazoa</taxon>
        <taxon>Spiralia</taxon>
        <taxon>Lophotrochozoa</taxon>
        <taxon>Platyhelminthes</taxon>
        <taxon>Cestoda</taxon>
        <taxon>Eucestoda</taxon>
        <taxon>Diphyllobothriidea</taxon>
        <taxon>Diphyllobothriidae</taxon>
        <taxon>Dibothriocephalus</taxon>
    </lineage>
</organism>
<feature type="compositionally biased region" description="Polar residues" evidence="1">
    <location>
        <begin position="343"/>
        <end position="358"/>
    </location>
</feature>
<feature type="region of interest" description="Disordered" evidence="1">
    <location>
        <begin position="618"/>
        <end position="656"/>
    </location>
</feature>
<gene>
    <name evidence="2" type="ORF">DILT_LOCUS10041</name>
</gene>
<protein>
    <submittedName>
        <fullName evidence="2">Uncharacterized protein</fullName>
    </submittedName>
</protein>
<feature type="non-terminal residue" evidence="2">
    <location>
        <position position="656"/>
    </location>
</feature>
<reference evidence="2 3" key="1">
    <citation type="submission" date="2018-11" db="EMBL/GenBank/DDBJ databases">
        <authorList>
            <consortium name="Pathogen Informatics"/>
        </authorList>
    </citation>
    <scope>NUCLEOTIDE SEQUENCE [LARGE SCALE GENOMIC DNA]</scope>
</reference>
<dbReference type="AlphaFoldDB" id="A0A3P7LLK0"/>
<evidence type="ECO:0000256" key="1">
    <source>
        <dbReference type="SAM" id="MobiDB-lite"/>
    </source>
</evidence>
<evidence type="ECO:0000313" key="3">
    <source>
        <dbReference type="Proteomes" id="UP000281553"/>
    </source>
</evidence>
<name>A0A3P7LLK0_DIBLA</name>
<feature type="compositionally biased region" description="Polar residues" evidence="1">
    <location>
        <begin position="558"/>
        <end position="573"/>
    </location>
</feature>
<sequence>MKFYQIWIGALPLKRNCCNYSLGLQGSQLCPSEDGGCTENCEAGKEDYFLASLNIDLNYHELQPRIPQCILALYKNRIISGKSTLTAENFGIESGERVPTEQKTRLESGQDQKLKCQLLALEAAETKESDPMLKMQITEEIGQGPGRGAYWAVEPRERQNLLGAVKRNPWSVNFNRERSVIRQLPCNAITDSGAVIGNGTFSRNDGTSQLPGLNLSQNTPEAMLRSSGIGMCNLTLPSNRSSTGSFALLDSNAGAKSDPEILNRITHDSSRGLLQTSDVSSNIISVGTVDGICFTSPSPRPSSLVIEQPKELSEPSWSTEEEEKYQSMLRLLLESTDDVVTSKSPSACSKAGSSNNIVYSPRLPPKDGNRYGMCNDCKENKAPTCRSCQLRMLQSQGVSSSRSTLSLLSKLKLLHCNLTDGALEELIDVLDSDQEQGPAGGPAVRRTAVKPEETAGAHSGEQSPANGGSSESGEVFITPAPHLDHEYAHCQKQLRRPEDSRVVELYNSRYRKSRLQFLRSLAENRLSHSTSRLSMRHLSSSHNIHNEFGFGGEEPDSENSVSMLEETPQGNSDYDSDVTPEMAMYKNGTLDYTRFHGERLRTQALRRADTIEDYDSMTINRPMRRKRGRPGFKGKASGRYSNKSIRRSSRAMRAPK</sequence>
<keyword evidence="3" id="KW-1185">Reference proteome</keyword>
<feature type="region of interest" description="Disordered" evidence="1">
    <location>
        <begin position="451"/>
        <end position="476"/>
    </location>
</feature>
<proteinExistence type="predicted"/>
<accession>A0A3P7LLK0</accession>
<evidence type="ECO:0000313" key="2">
    <source>
        <dbReference type="EMBL" id="VDN14210.1"/>
    </source>
</evidence>
<dbReference type="EMBL" id="UYRU01058601">
    <property type="protein sequence ID" value="VDN14210.1"/>
    <property type="molecule type" value="Genomic_DNA"/>
</dbReference>
<feature type="compositionally biased region" description="Basic residues" evidence="1">
    <location>
        <begin position="622"/>
        <end position="632"/>
    </location>
</feature>
<dbReference type="OrthoDB" id="5954824at2759"/>
<feature type="compositionally biased region" description="Basic residues" evidence="1">
    <location>
        <begin position="644"/>
        <end position="656"/>
    </location>
</feature>
<feature type="region of interest" description="Disordered" evidence="1">
    <location>
        <begin position="544"/>
        <end position="577"/>
    </location>
</feature>
<feature type="compositionally biased region" description="Polar residues" evidence="1">
    <location>
        <begin position="460"/>
        <end position="472"/>
    </location>
</feature>